<gene>
    <name evidence="2" type="ORF">SAMN05216375_10418</name>
    <name evidence="1" type="ORF">TR210_839</name>
</gene>
<evidence type="ECO:0000313" key="4">
    <source>
        <dbReference type="Proteomes" id="UP000199280"/>
    </source>
</evidence>
<dbReference type="EMBL" id="FNYT01000004">
    <property type="protein sequence ID" value="SEI81810.1"/>
    <property type="molecule type" value="Genomic_DNA"/>
</dbReference>
<dbReference type="InterPro" id="IPR014975">
    <property type="entry name" value="DUF1836"/>
</dbReference>
<evidence type="ECO:0000313" key="1">
    <source>
        <dbReference type="EMBL" id="CZQ89930.1"/>
    </source>
</evidence>
<evidence type="ECO:0000313" key="2">
    <source>
        <dbReference type="EMBL" id="SEI81810.1"/>
    </source>
</evidence>
<dbReference type="STRING" id="640938.TR210_839"/>
<sequence>MKLKPELKEYQQQLLALAFIRFDDLPDFGIYSDQVIAIIEKQLSFLNATQEERIITPAMINNYVKLQLIDRPVKKKYFKTHIAQLIVITLLKQVLPLSEVKKGLDLQVSIRGFRIAYDTFCQELEYAFRMLFRDLDKKEHFTYTLEDIHSENIALKMITLSLASKLLTQKIILVDGVSRASQKGEETNDES</sequence>
<accession>A0A143YJ98</accession>
<dbReference type="PANTHER" id="PTHR40056:SF1">
    <property type="entry name" value="DUF1836 DOMAIN-CONTAINING PROTEIN"/>
    <property type="match status" value="1"/>
</dbReference>
<name>A0A143YJ98_9LACT</name>
<dbReference type="RefSeq" id="WP_068621861.1">
    <property type="nucleotide sequence ID" value="NZ_FJNB01000004.1"/>
</dbReference>
<reference evidence="2 4" key="2">
    <citation type="submission" date="2016-10" db="EMBL/GenBank/DDBJ databases">
        <authorList>
            <person name="Varghese N."/>
            <person name="Submissions S."/>
        </authorList>
    </citation>
    <scope>NUCLEOTIDE SEQUENCE [LARGE SCALE GENOMIC DNA]</scope>
    <source>
        <strain evidence="2 4">DSM 22150</strain>
    </source>
</reference>
<dbReference type="AlphaFoldDB" id="A0A143YJ98"/>
<dbReference type="PANTHER" id="PTHR40056">
    <property type="entry name" value="HYPOTHETICAL CYTOSOLIC PROTEIN"/>
    <property type="match status" value="1"/>
</dbReference>
<dbReference type="Pfam" id="PF08876">
    <property type="entry name" value="DUF1836"/>
    <property type="match status" value="1"/>
</dbReference>
<dbReference type="Proteomes" id="UP000076878">
    <property type="component" value="Unassembled WGS sequence"/>
</dbReference>
<dbReference type="Proteomes" id="UP000199280">
    <property type="component" value="Unassembled WGS sequence"/>
</dbReference>
<evidence type="ECO:0008006" key="5">
    <source>
        <dbReference type="Google" id="ProtNLM"/>
    </source>
</evidence>
<evidence type="ECO:0000313" key="3">
    <source>
        <dbReference type="Proteomes" id="UP000076878"/>
    </source>
</evidence>
<protein>
    <recommendedName>
        <fullName evidence="5">DUF1836 domain-containing protein</fullName>
    </recommendedName>
</protein>
<dbReference type="EMBL" id="FJNB01000004">
    <property type="protein sequence ID" value="CZQ89930.1"/>
    <property type="molecule type" value="Genomic_DNA"/>
</dbReference>
<proteinExistence type="predicted"/>
<organism evidence="1 3">
    <name type="scientific">Trichococcus ilyis</name>
    <dbReference type="NCBI Taxonomy" id="640938"/>
    <lineage>
        <taxon>Bacteria</taxon>
        <taxon>Bacillati</taxon>
        <taxon>Bacillota</taxon>
        <taxon>Bacilli</taxon>
        <taxon>Lactobacillales</taxon>
        <taxon>Carnobacteriaceae</taxon>
        <taxon>Trichococcus</taxon>
    </lineage>
</organism>
<reference evidence="1 3" key="1">
    <citation type="submission" date="2016-02" db="EMBL/GenBank/DDBJ databases">
        <authorList>
            <person name="Wen L."/>
            <person name="He K."/>
            <person name="Yang H."/>
        </authorList>
    </citation>
    <scope>NUCLEOTIDE SEQUENCE [LARGE SCALE GENOMIC DNA]</scope>
    <source>
        <strain evidence="1">Trichococcus_R210</strain>
    </source>
</reference>
<keyword evidence="4" id="KW-1185">Reference proteome</keyword>